<dbReference type="STRING" id="983967.A0A1E4SU27"/>
<dbReference type="GO" id="GO:0005737">
    <property type="term" value="C:cytoplasm"/>
    <property type="evidence" value="ECO:0007669"/>
    <property type="project" value="TreeGrafter"/>
</dbReference>
<gene>
    <name evidence="1" type="ORF">CANARDRAFT_9991</name>
</gene>
<sequence length="695" mass="80790">MSDTDTDTQSNSTITQVNIDQVLQVLEDASIECYETKDFISFSTVLDIHLSDPSIYTEEERYDILMKLNEIFNANHDLVYEVGWDIPPILIAFFNCEMKPVFGLMKEKTTVLILKLFEIMSFHGNPKEMLLPCCELISGLKQDDPYTEEFISSLESREDRYFYREKPLRVYMLKFHSLLQLISSCLRRNQTIVPSRFLSMVISKLISFLNSDPEHSRQITVSRRLYTFLRDYVPPDIPDNNQDSIDDLRIVLKQENALQRKLLVFFYSVLIDHLTKPMVPQLINHIYPNMLNPEQKNQLDFLEDFEMMSRFCGLGLSMDLDYPNSYKFEVDKSIELFNQCKKPLNNSDDIFELVIQDYNLTKNRTIAEGLPSLSTSSIVFLYTYYQLIDKPKFFQFPKISFVELVKFQLYTYVPFILNPKLCNLSVVASLMIQTLNSLNDKSLIELNQEQIHSQFESNESGKTILFSYLQYSTTLVFNSNDKLLIKLYFTLLIKIMINLKEEISYQFIFDSLLNCPPFDGFQVGLIGILKDLLMNDRIKVVTKSESETTTNTNTNTNINTEPIEDKLETLKLSGSAPPPPPPVLPPRVTKYIRLTDERANDLMLLFDVFLEETFLINEETEEVELELQTDKLNSLLALLNLINSVRSFPVELVTPRLKDLETNVEKFTNYKVNVDDYLAFITFNVDKAKRFYGVK</sequence>
<dbReference type="PANTHER" id="PTHR28020:SF1">
    <property type="entry name" value="YAP1-BINDING PROTEIN 1-RELATED"/>
    <property type="match status" value="1"/>
</dbReference>
<organism evidence="1 2">
    <name type="scientific">[Candida] arabinofermentans NRRL YB-2248</name>
    <dbReference type="NCBI Taxonomy" id="983967"/>
    <lineage>
        <taxon>Eukaryota</taxon>
        <taxon>Fungi</taxon>
        <taxon>Dikarya</taxon>
        <taxon>Ascomycota</taxon>
        <taxon>Saccharomycotina</taxon>
        <taxon>Pichiomycetes</taxon>
        <taxon>Pichiales</taxon>
        <taxon>Pichiaceae</taxon>
        <taxon>Ogataea</taxon>
        <taxon>Ogataea/Candida clade</taxon>
    </lineage>
</organism>
<accession>A0A1E4SU27</accession>
<name>A0A1E4SU27_9ASCO</name>
<dbReference type="EMBL" id="KV453869">
    <property type="protein sequence ID" value="ODV83015.1"/>
    <property type="molecule type" value="Genomic_DNA"/>
</dbReference>
<dbReference type="Pfam" id="PF08568">
    <property type="entry name" value="Kinetochor_Ybp2"/>
    <property type="match status" value="1"/>
</dbReference>
<proteinExistence type="predicted"/>
<protein>
    <submittedName>
        <fullName evidence="1">Uncharacterized protein</fullName>
    </submittedName>
</protein>
<dbReference type="OrthoDB" id="5396786at2759"/>
<dbReference type="PANTHER" id="PTHR28020">
    <property type="entry name" value="YAP1-BINDING PROTEIN 1-RELATED"/>
    <property type="match status" value="1"/>
</dbReference>
<dbReference type="GO" id="GO:0034599">
    <property type="term" value="P:cellular response to oxidative stress"/>
    <property type="evidence" value="ECO:0007669"/>
    <property type="project" value="InterPro"/>
</dbReference>
<dbReference type="Proteomes" id="UP000094801">
    <property type="component" value="Unassembled WGS sequence"/>
</dbReference>
<dbReference type="InterPro" id="IPR013877">
    <property type="entry name" value="YAP-bd/ALF4/Glomulin"/>
</dbReference>
<reference evidence="2" key="1">
    <citation type="submission" date="2016-04" db="EMBL/GenBank/DDBJ databases">
        <title>Comparative genomics of biotechnologically important yeasts.</title>
        <authorList>
            <consortium name="DOE Joint Genome Institute"/>
            <person name="Riley R."/>
            <person name="Haridas S."/>
            <person name="Wolfe K.H."/>
            <person name="Lopes M.R."/>
            <person name="Hittinger C.T."/>
            <person name="Goker M."/>
            <person name="Salamov A."/>
            <person name="Wisecaver J."/>
            <person name="Long T.M."/>
            <person name="Aerts A.L."/>
            <person name="Barry K."/>
            <person name="Choi C."/>
            <person name="Clum A."/>
            <person name="Coughlan A.Y."/>
            <person name="Deshpande S."/>
            <person name="Douglass A.P."/>
            <person name="Hanson S.J."/>
            <person name="Klenk H.-P."/>
            <person name="Labutti K."/>
            <person name="Lapidus A."/>
            <person name="Lindquist E."/>
            <person name="Lipzen A."/>
            <person name="Meier-Kolthoff J.P."/>
            <person name="Ohm R.A."/>
            <person name="Otillar R.P."/>
            <person name="Pangilinan J."/>
            <person name="Peng Y."/>
            <person name="Rokas A."/>
            <person name="Rosa C.A."/>
            <person name="Scheuner C."/>
            <person name="Sibirny A.A."/>
            <person name="Slot J.C."/>
            <person name="Stielow J.B."/>
            <person name="Sun H."/>
            <person name="Kurtzman C.P."/>
            <person name="Blackwell M."/>
            <person name="Grigoriev I.V."/>
            <person name="Jeffries T.W."/>
        </authorList>
    </citation>
    <scope>NUCLEOTIDE SEQUENCE [LARGE SCALE GENOMIC DNA]</scope>
    <source>
        <strain evidence="2">NRRL YB-2248</strain>
    </source>
</reference>
<dbReference type="AlphaFoldDB" id="A0A1E4SU27"/>
<dbReference type="InterPro" id="IPR040347">
    <property type="entry name" value="YBP1/2"/>
</dbReference>
<keyword evidence="2" id="KW-1185">Reference proteome</keyword>
<evidence type="ECO:0000313" key="2">
    <source>
        <dbReference type="Proteomes" id="UP000094801"/>
    </source>
</evidence>
<evidence type="ECO:0000313" key="1">
    <source>
        <dbReference type="EMBL" id="ODV83015.1"/>
    </source>
</evidence>